<gene>
    <name evidence="2" type="ORF">GCM10011534_18810</name>
</gene>
<name>A0A917SUQ9_9RHOB</name>
<dbReference type="Gene3D" id="3.30.450.20">
    <property type="entry name" value="PAS domain"/>
    <property type="match status" value="1"/>
</dbReference>
<dbReference type="RefSeq" id="WP_028288183.1">
    <property type="nucleotide sequence ID" value="NZ_BMLF01000001.1"/>
</dbReference>
<feature type="transmembrane region" description="Helical" evidence="1">
    <location>
        <begin position="21"/>
        <end position="42"/>
    </location>
</feature>
<keyword evidence="3" id="KW-1185">Reference proteome</keyword>
<proteinExistence type="predicted"/>
<reference evidence="2" key="2">
    <citation type="submission" date="2020-09" db="EMBL/GenBank/DDBJ databases">
        <authorList>
            <person name="Sun Q."/>
            <person name="Zhou Y."/>
        </authorList>
    </citation>
    <scope>NUCLEOTIDE SEQUENCE</scope>
    <source>
        <strain evidence="2">CGMCC 1.6293</strain>
    </source>
</reference>
<evidence type="ECO:0008006" key="4">
    <source>
        <dbReference type="Google" id="ProtNLM"/>
    </source>
</evidence>
<dbReference type="Proteomes" id="UP000649829">
    <property type="component" value="Unassembled WGS sequence"/>
</dbReference>
<comment type="caution">
    <text evidence="2">The sequence shown here is derived from an EMBL/GenBank/DDBJ whole genome shotgun (WGS) entry which is preliminary data.</text>
</comment>
<feature type="transmembrane region" description="Helical" evidence="1">
    <location>
        <begin position="294"/>
        <end position="316"/>
    </location>
</feature>
<evidence type="ECO:0000256" key="1">
    <source>
        <dbReference type="SAM" id="Phobius"/>
    </source>
</evidence>
<protein>
    <recommendedName>
        <fullName evidence="4">Cache domain-containing protein</fullName>
    </recommendedName>
</protein>
<organism evidence="2 3">
    <name type="scientific">Pseudooceanicola nanhaiensis</name>
    <dbReference type="NCBI Taxonomy" id="375761"/>
    <lineage>
        <taxon>Bacteria</taxon>
        <taxon>Pseudomonadati</taxon>
        <taxon>Pseudomonadota</taxon>
        <taxon>Alphaproteobacteria</taxon>
        <taxon>Rhodobacterales</taxon>
        <taxon>Paracoccaceae</taxon>
        <taxon>Pseudooceanicola</taxon>
    </lineage>
</organism>
<dbReference type="EMBL" id="BMLF01000001">
    <property type="protein sequence ID" value="GGL97054.1"/>
    <property type="molecule type" value="Genomic_DNA"/>
</dbReference>
<evidence type="ECO:0000313" key="3">
    <source>
        <dbReference type="Proteomes" id="UP000649829"/>
    </source>
</evidence>
<sequence>MSPSYDQNRPGQRVRAPHLGTAFIASSLIFGLIAALVILGPITRYGRAFQSEVQTDNAMRGARALEVALGRAIEREWDSLVAVAGNADPGDLESIRGYANAVLRAGGRIAWAGFADRGGTIRAGAQGTREGEDVGTRRWFREGLNGGSVGSVYLSPERRAGSDSDDEALVNLSTPVTNAVGQSVGVFVYSLRMPWVDTYLKMAAEELELDAFILDREGKVIAERRAEGAPELAPEAIRSFQLNRPHTEVLSGADDRDEVYAIIPNMTATQMPPMNWSVVVRLPALAPGSAARSLSIAVLSSLIALFALLAVFVLIFNRHFLTPISRLADISDDVADGHEIYPEEFGSSHESTRLSHALSRIQAKLQ</sequence>
<keyword evidence="1" id="KW-1133">Transmembrane helix</keyword>
<evidence type="ECO:0000313" key="2">
    <source>
        <dbReference type="EMBL" id="GGL97054.1"/>
    </source>
</evidence>
<reference evidence="2" key="1">
    <citation type="journal article" date="2014" name="Int. J. Syst. Evol. Microbiol.">
        <title>Complete genome sequence of Corynebacterium casei LMG S-19264T (=DSM 44701T), isolated from a smear-ripened cheese.</title>
        <authorList>
            <consortium name="US DOE Joint Genome Institute (JGI-PGF)"/>
            <person name="Walter F."/>
            <person name="Albersmeier A."/>
            <person name="Kalinowski J."/>
            <person name="Ruckert C."/>
        </authorList>
    </citation>
    <scope>NUCLEOTIDE SEQUENCE</scope>
    <source>
        <strain evidence="2">CGMCC 1.6293</strain>
    </source>
</reference>
<dbReference type="AlphaFoldDB" id="A0A917SUQ9"/>
<dbReference type="CDD" id="cd18773">
    <property type="entry name" value="PDC1_HK_sensor"/>
    <property type="match status" value="1"/>
</dbReference>
<accession>A0A917SUQ9</accession>
<keyword evidence="1" id="KW-0812">Transmembrane</keyword>
<keyword evidence="1" id="KW-0472">Membrane</keyword>